<dbReference type="InterPro" id="IPR000160">
    <property type="entry name" value="GGDEF_dom"/>
</dbReference>
<feature type="domain" description="GGDEF" evidence="2">
    <location>
        <begin position="234"/>
        <end position="363"/>
    </location>
</feature>
<comment type="caution">
    <text evidence="3">The sequence shown here is derived from an EMBL/GenBank/DDBJ whole genome shotgun (WGS) entry which is preliminary data.</text>
</comment>
<dbReference type="Proteomes" id="UP000740605">
    <property type="component" value="Unassembled WGS sequence"/>
</dbReference>
<keyword evidence="1" id="KW-0812">Transmembrane</keyword>
<name>A0ABS5XSN9_9MICO</name>
<feature type="transmembrane region" description="Helical" evidence="1">
    <location>
        <begin position="88"/>
        <end position="108"/>
    </location>
</feature>
<reference evidence="3 4" key="1">
    <citation type="submission" date="2021-03" db="EMBL/GenBank/DDBJ databases">
        <title>Microbacterium pauli sp. nov., isolated from microfiltered milk.</title>
        <authorList>
            <person name="Bellassi P."/>
            <person name="Fontana A."/>
            <person name="Callegari M.L."/>
            <person name="Lorenzo M."/>
            <person name="Cappa F."/>
        </authorList>
    </citation>
    <scope>NUCLEOTIDE SEQUENCE [LARGE SCALE GENOMIC DNA]</scope>
    <source>
        <strain evidence="3 4">DSM 18909</strain>
    </source>
</reference>
<accession>A0ABS5XSN9</accession>
<evidence type="ECO:0000256" key="1">
    <source>
        <dbReference type="SAM" id="Phobius"/>
    </source>
</evidence>
<feature type="transmembrane region" description="Helical" evidence="1">
    <location>
        <begin position="59"/>
        <end position="76"/>
    </location>
</feature>
<evidence type="ECO:0000313" key="3">
    <source>
        <dbReference type="EMBL" id="MBT8797550.1"/>
    </source>
</evidence>
<dbReference type="InterPro" id="IPR043128">
    <property type="entry name" value="Rev_trsase/Diguanyl_cyclase"/>
</dbReference>
<feature type="transmembrane region" description="Helical" evidence="1">
    <location>
        <begin position="147"/>
        <end position="172"/>
    </location>
</feature>
<gene>
    <name evidence="3" type="ORF">J0P97_05640</name>
</gene>
<dbReference type="Gene3D" id="3.30.70.270">
    <property type="match status" value="1"/>
</dbReference>
<feature type="transmembrane region" description="Helical" evidence="1">
    <location>
        <begin position="33"/>
        <end position="53"/>
    </location>
</feature>
<dbReference type="RefSeq" id="WP_215486800.1">
    <property type="nucleotide sequence ID" value="NZ_BAAAPJ010000002.1"/>
</dbReference>
<feature type="transmembrane region" description="Helical" evidence="1">
    <location>
        <begin position="184"/>
        <end position="204"/>
    </location>
</feature>
<dbReference type="EMBL" id="JAFLHG010000004">
    <property type="protein sequence ID" value="MBT8797550.1"/>
    <property type="molecule type" value="Genomic_DNA"/>
</dbReference>
<evidence type="ECO:0000259" key="2">
    <source>
        <dbReference type="PROSITE" id="PS50887"/>
    </source>
</evidence>
<organism evidence="3 4">
    <name type="scientific">Microbacterium flavum</name>
    <dbReference type="NCBI Taxonomy" id="415216"/>
    <lineage>
        <taxon>Bacteria</taxon>
        <taxon>Bacillati</taxon>
        <taxon>Actinomycetota</taxon>
        <taxon>Actinomycetes</taxon>
        <taxon>Micrococcales</taxon>
        <taxon>Microbacteriaceae</taxon>
        <taxon>Microbacterium</taxon>
    </lineage>
</organism>
<dbReference type="SMART" id="SM00267">
    <property type="entry name" value="GGDEF"/>
    <property type="match status" value="1"/>
</dbReference>
<keyword evidence="1" id="KW-1133">Transmembrane helix</keyword>
<proteinExistence type="predicted"/>
<keyword evidence="4" id="KW-1185">Reference proteome</keyword>
<sequence length="363" mass="37372">MPVLGSAQVLVATIATFCMIGLGFLYRPSRASAIWSIAFVVVLIGSSAESVAVARGIDLLRAGSTGVLLSTTAFVWSGLRAYRGAPSLVAIPSATAIAGAVILPLTLGGPAYPWTFRVLFGLMGLYAALTVVETFRGGGATHANGASVPLAAFSVIVSGVTVVSLAIGFSALPESDGPADLLSTLNALGLLAYTVCALVTLLFLTRGDSLPSLRTAFHAVASDRLLRAQASGERSWSLIVIRLDDADDLRTVAGDAGFAAIADRLHADIVEIFPTEADIGRLDAACFAVLVAQPATVVRERVRTLLRAVATPVLAAQTSASASIGWATVAENGYEFDAMLAAARTAADRAAAAGGDRWERALS</sequence>
<evidence type="ECO:0000313" key="4">
    <source>
        <dbReference type="Proteomes" id="UP000740605"/>
    </source>
</evidence>
<dbReference type="InterPro" id="IPR029787">
    <property type="entry name" value="Nucleotide_cyclase"/>
</dbReference>
<feature type="transmembrane region" description="Helical" evidence="1">
    <location>
        <begin position="6"/>
        <end position="26"/>
    </location>
</feature>
<dbReference type="PROSITE" id="PS50887">
    <property type="entry name" value="GGDEF"/>
    <property type="match status" value="1"/>
</dbReference>
<protein>
    <recommendedName>
        <fullName evidence="2">GGDEF domain-containing protein</fullName>
    </recommendedName>
</protein>
<feature type="transmembrane region" description="Helical" evidence="1">
    <location>
        <begin position="114"/>
        <end position="135"/>
    </location>
</feature>
<keyword evidence="1" id="KW-0472">Membrane</keyword>
<dbReference type="SUPFAM" id="SSF55073">
    <property type="entry name" value="Nucleotide cyclase"/>
    <property type="match status" value="1"/>
</dbReference>